<gene>
    <name evidence="2" type="ORF">JM946_08130</name>
</gene>
<dbReference type="EMBL" id="JAEVLS010000002">
    <property type="protein sequence ID" value="MBM0104711.1"/>
    <property type="molecule type" value="Genomic_DNA"/>
</dbReference>
<reference evidence="2 3" key="1">
    <citation type="journal article" date="2021" name="Int. J. Syst. Evol. Microbiol.">
        <title>Steroidobacter gossypii sp. nov., isolated from soil of cotton cropping field.</title>
        <authorList>
            <person name="Huang R."/>
            <person name="Yang S."/>
            <person name="Zhen C."/>
            <person name="Liu W."/>
        </authorList>
    </citation>
    <scope>NUCLEOTIDE SEQUENCE [LARGE SCALE GENOMIC DNA]</scope>
    <source>
        <strain evidence="2 3">S1-65</strain>
    </source>
</reference>
<dbReference type="Proteomes" id="UP000661077">
    <property type="component" value="Unassembled WGS sequence"/>
</dbReference>
<evidence type="ECO:0000313" key="2">
    <source>
        <dbReference type="EMBL" id="MBM0104711.1"/>
    </source>
</evidence>
<accession>A0ABS1WUQ5</accession>
<protein>
    <submittedName>
        <fullName evidence="2">Uncharacterized protein</fullName>
    </submittedName>
</protein>
<keyword evidence="1" id="KW-0732">Signal</keyword>
<organism evidence="2 3">
    <name type="scientific">Steroidobacter gossypii</name>
    <dbReference type="NCBI Taxonomy" id="2805490"/>
    <lineage>
        <taxon>Bacteria</taxon>
        <taxon>Pseudomonadati</taxon>
        <taxon>Pseudomonadota</taxon>
        <taxon>Gammaproteobacteria</taxon>
        <taxon>Steroidobacterales</taxon>
        <taxon>Steroidobacteraceae</taxon>
        <taxon>Steroidobacter</taxon>
    </lineage>
</organism>
<dbReference type="RefSeq" id="WP_203166711.1">
    <property type="nucleotide sequence ID" value="NZ_JAEVLS010000002.1"/>
</dbReference>
<evidence type="ECO:0000256" key="1">
    <source>
        <dbReference type="SAM" id="SignalP"/>
    </source>
</evidence>
<sequence>MSKLIRNTLCVAALGVGMSLGYFASATAPDGGEEPPPPPPPKLNDCSPGFWKNHTEYWATQYCGSEACVADVLRNLTSQGKGSDALRHNQAAALNAWADGYYKAKICTD</sequence>
<feature type="chain" id="PRO_5046659119" evidence="1">
    <location>
        <begin position="29"/>
        <end position="109"/>
    </location>
</feature>
<proteinExistence type="predicted"/>
<comment type="caution">
    <text evidence="2">The sequence shown here is derived from an EMBL/GenBank/DDBJ whole genome shotgun (WGS) entry which is preliminary data.</text>
</comment>
<evidence type="ECO:0000313" key="3">
    <source>
        <dbReference type="Proteomes" id="UP000661077"/>
    </source>
</evidence>
<name>A0ABS1WUQ5_9GAMM</name>
<feature type="signal peptide" evidence="1">
    <location>
        <begin position="1"/>
        <end position="28"/>
    </location>
</feature>
<keyword evidence="3" id="KW-1185">Reference proteome</keyword>